<dbReference type="InterPro" id="IPR029010">
    <property type="entry name" value="ThuA-like"/>
</dbReference>
<evidence type="ECO:0000259" key="1">
    <source>
        <dbReference type="Pfam" id="PF06283"/>
    </source>
</evidence>
<dbReference type="Gene3D" id="3.40.50.880">
    <property type="match status" value="1"/>
</dbReference>
<sequence length="205" mass="22970">MKKVLVLGDYEKAIYHPLRGVDEQLKSILSDCEVTVCVAYTELKLEDLNHYDMVINYIDAWKETGCPALSALLLGFVAAGGKLMTIHNGIITHQSPDIEQMQGGAFLRHPERCDLTYSPVGEHPIVKDFKPFTVNEEPYQFVIDEGAKAELILNYAYQGGVYPAAWVRPFGLGQVVYLSPGHEAASFMCEGFRELIRRSAAWLMQ</sequence>
<evidence type="ECO:0000313" key="2">
    <source>
        <dbReference type="EMBL" id="MBC8527970.1"/>
    </source>
</evidence>
<protein>
    <submittedName>
        <fullName evidence="2">ThuA domain-containing protein</fullName>
    </submittedName>
</protein>
<feature type="domain" description="ThuA-like" evidence="1">
    <location>
        <begin position="23"/>
        <end position="202"/>
    </location>
</feature>
<dbReference type="SUPFAM" id="SSF52317">
    <property type="entry name" value="Class I glutamine amidotransferase-like"/>
    <property type="match status" value="1"/>
</dbReference>
<organism evidence="2 3">
    <name type="scientific">Luoshenia tenuis</name>
    <dbReference type="NCBI Taxonomy" id="2763654"/>
    <lineage>
        <taxon>Bacteria</taxon>
        <taxon>Bacillati</taxon>
        <taxon>Bacillota</taxon>
        <taxon>Clostridia</taxon>
        <taxon>Christensenellales</taxon>
        <taxon>Christensenellaceae</taxon>
        <taxon>Luoshenia</taxon>
    </lineage>
</organism>
<dbReference type="Pfam" id="PF06283">
    <property type="entry name" value="ThuA"/>
    <property type="match status" value="1"/>
</dbReference>
<reference evidence="2" key="1">
    <citation type="submission" date="2020-08" db="EMBL/GenBank/DDBJ databases">
        <title>Genome public.</title>
        <authorList>
            <person name="Liu C."/>
            <person name="Sun Q."/>
        </authorList>
    </citation>
    <scope>NUCLEOTIDE SEQUENCE</scope>
    <source>
        <strain evidence="2">NSJ-44</strain>
    </source>
</reference>
<accession>A0A926D0B0</accession>
<proteinExistence type="predicted"/>
<evidence type="ECO:0000313" key="3">
    <source>
        <dbReference type="Proteomes" id="UP000654279"/>
    </source>
</evidence>
<comment type="caution">
    <text evidence="2">The sequence shown here is derived from an EMBL/GenBank/DDBJ whole genome shotgun (WGS) entry which is preliminary data.</text>
</comment>
<gene>
    <name evidence="2" type="ORF">H8699_00770</name>
</gene>
<name>A0A926D0B0_9FIRM</name>
<dbReference type="Proteomes" id="UP000654279">
    <property type="component" value="Unassembled WGS sequence"/>
</dbReference>
<dbReference type="EMBL" id="JACRSO010000001">
    <property type="protein sequence ID" value="MBC8527970.1"/>
    <property type="molecule type" value="Genomic_DNA"/>
</dbReference>
<dbReference type="AlphaFoldDB" id="A0A926D0B0"/>
<keyword evidence="3" id="KW-1185">Reference proteome</keyword>
<dbReference type="InterPro" id="IPR029062">
    <property type="entry name" value="Class_I_gatase-like"/>
</dbReference>
<dbReference type="RefSeq" id="WP_249284040.1">
    <property type="nucleotide sequence ID" value="NZ_JACRSO010000001.1"/>
</dbReference>